<keyword evidence="1" id="KW-0472">Membrane</keyword>
<reference evidence="2" key="1">
    <citation type="journal article" date="2019" name="Science">
        <title>Mutation of a bHLH transcription factor allowed almond domestication.</title>
        <authorList>
            <person name="Sanchez-Perez R."/>
            <person name="Pavan S."/>
            <person name="Mazzeo R."/>
            <person name="Moldovan C."/>
            <person name="Aiese Cigliano R."/>
            <person name="Del Cueto J."/>
            <person name="Ricciardi F."/>
            <person name="Lotti C."/>
            <person name="Ricciardi L."/>
            <person name="Dicenta F."/>
            <person name="Lopez-Marques R.L."/>
            <person name="Lindberg Moller B."/>
        </authorList>
    </citation>
    <scope>NUCLEOTIDE SEQUENCE</scope>
</reference>
<keyword evidence="1" id="KW-0812">Transmembrane</keyword>
<feature type="transmembrane region" description="Helical" evidence="1">
    <location>
        <begin position="12"/>
        <end position="34"/>
    </location>
</feature>
<accession>A0A4Y1RFY5</accession>
<gene>
    <name evidence="2" type="ORF">Prudu_013826</name>
</gene>
<evidence type="ECO:0000313" key="2">
    <source>
        <dbReference type="EMBL" id="BBH03064.1"/>
    </source>
</evidence>
<keyword evidence="1" id="KW-1133">Transmembrane helix</keyword>
<dbReference type="PANTHER" id="PTHR11439">
    <property type="entry name" value="GAG-POL-RELATED RETROTRANSPOSON"/>
    <property type="match status" value="1"/>
</dbReference>
<dbReference type="EMBL" id="AP019301">
    <property type="protein sequence ID" value="BBH03064.1"/>
    <property type="molecule type" value="Genomic_DNA"/>
</dbReference>
<dbReference type="PANTHER" id="PTHR11439:SF467">
    <property type="entry name" value="INTEGRASE CATALYTIC DOMAIN-CONTAINING PROTEIN"/>
    <property type="match status" value="1"/>
</dbReference>
<dbReference type="CDD" id="cd09272">
    <property type="entry name" value="RNase_HI_RT_Ty1"/>
    <property type="match status" value="1"/>
</dbReference>
<organism evidence="2">
    <name type="scientific">Prunus dulcis</name>
    <name type="common">Almond</name>
    <name type="synonym">Amygdalus dulcis</name>
    <dbReference type="NCBI Taxonomy" id="3755"/>
    <lineage>
        <taxon>Eukaryota</taxon>
        <taxon>Viridiplantae</taxon>
        <taxon>Streptophyta</taxon>
        <taxon>Embryophyta</taxon>
        <taxon>Tracheophyta</taxon>
        <taxon>Spermatophyta</taxon>
        <taxon>Magnoliopsida</taxon>
        <taxon>eudicotyledons</taxon>
        <taxon>Gunneridae</taxon>
        <taxon>Pentapetalae</taxon>
        <taxon>rosids</taxon>
        <taxon>fabids</taxon>
        <taxon>Rosales</taxon>
        <taxon>Rosaceae</taxon>
        <taxon>Amygdaloideae</taxon>
        <taxon>Amygdaleae</taxon>
        <taxon>Prunus</taxon>
    </lineage>
</organism>
<dbReference type="AlphaFoldDB" id="A0A4Y1RFY5"/>
<protein>
    <submittedName>
        <fullName evidence="2">BURP domain-containing protein</fullName>
    </submittedName>
</protein>
<proteinExistence type="predicted"/>
<name>A0A4Y1RFY5_PRUDU</name>
<sequence>MEILKLLDTQMLIGLVPLQIDALGYFTFVGGNLATWRSKKKNVVSPSSVEAEYRGMAHGVCELLWIRRLLTELGFKPEKPMESHYENKSAIDIAHNPVQHDRTKQVEVDRHFIKEKLRKRSSAYHS</sequence>
<evidence type="ECO:0000256" key="1">
    <source>
        <dbReference type="SAM" id="Phobius"/>
    </source>
</evidence>